<evidence type="ECO:0000256" key="1">
    <source>
        <dbReference type="SAM" id="Phobius"/>
    </source>
</evidence>
<keyword evidence="1" id="KW-1133">Transmembrane helix</keyword>
<keyword evidence="3" id="KW-1185">Reference proteome</keyword>
<proteinExistence type="predicted"/>
<organism evidence="2 3">
    <name type="scientific">Decorospora gaudefroyi</name>
    <dbReference type="NCBI Taxonomy" id="184978"/>
    <lineage>
        <taxon>Eukaryota</taxon>
        <taxon>Fungi</taxon>
        <taxon>Dikarya</taxon>
        <taxon>Ascomycota</taxon>
        <taxon>Pezizomycotina</taxon>
        <taxon>Dothideomycetes</taxon>
        <taxon>Pleosporomycetidae</taxon>
        <taxon>Pleosporales</taxon>
        <taxon>Pleosporineae</taxon>
        <taxon>Pleosporaceae</taxon>
        <taxon>Decorospora</taxon>
    </lineage>
</organism>
<accession>A0A6A5KPM9</accession>
<reference evidence="2" key="1">
    <citation type="submission" date="2020-01" db="EMBL/GenBank/DDBJ databases">
        <authorList>
            <consortium name="DOE Joint Genome Institute"/>
            <person name="Haridas S."/>
            <person name="Albert R."/>
            <person name="Binder M."/>
            <person name="Bloem J."/>
            <person name="Labutti K."/>
            <person name="Salamov A."/>
            <person name="Andreopoulos B."/>
            <person name="Baker S.E."/>
            <person name="Barry K."/>
            <person name="Bills G."/>
            <person name="Bluhm B.H."/>
            <person name="Cannon C."/>
            <person name="Castanera R."/>
            <person name="Culley D.E."/>
            <person name="Daum C."/>
            <person name="Ezra D."/>
            <person name="Gonzalez J.B."/>
            <person name="Henrissat B."/>
            <person name="Kuo A."/>
            <person name="Liang C."/>
            <person name="Lipzen A."/>
            <person name="Lutzoni F."/>
            <person name="Magnuson J."/>
            <person name="Mondo S."/>
            <person name="Nolan M."/>
            <person name="Ohm R."/>
            <person name="Pangilinan J."/>
            <person name="Park H.-J."/>
            <person name="Ramirez L."/>
            <person name="Alfaro M."/>
            <person name="Sun H."/>
            <person name="Tritt A."/>
            <person name="Yoshinaga Y."/>
            <person name="Zwiers L.-H."/>
            <person name="Turgeon B.G."/>
            <person name="Goodwin S.B."/>
            <person name="Spatafora J.W."/>
            <person name="Crous P.W."/>
            <person name="Grigoriev I.V."/>
        </authorList>
    </citation>
    <scope>NUCLEOTIDE SEQUENCE</scope>
    <source>
        <strain evidence="2">P77</strain>
    </source>
</reference>
<evidence type="ECO:0000313" key="3">
    <source>
        <dbReference type="Proteomes" id="UP000800040"/>
    </source>
</evidence>
<dbReference type="AlphaFoldDB" id="A0A6A5KPM9"/>
<protein>
    <submittedName>
        <fullName evidence="2">Uncharacterized protein</fullName>
    </submittedName>
</protein>
<name>A0A6A5KPM9_9PLEO</name>
<dbReference type="Proteomes" id="UP000800040">
    <property type="component" value="Unassembled WGS sequence"/>
</dbReference>
<keyword evidence="1" id="KW-0812">Transmembrane</keyword>
<dbReference type="EMBL" id="ML975275">
    <property type="protein sequence ID" value="KAF1836324.1"/>
    <property type="molecule type" value="Genomic_DNA"/>
</dbReference>
<feature type="transmembrane region" description="Helical" evidence="1">
    <location>
        <begin position="103"/>
        <end position="127"/>
    </location>
</feature>
<gene>
    <name evidence="2" type="ORF">BDW02DRAFT_246252</name>
</gene>
<sequence length="184" mass="20457">MSGWRAPNSLVRASEDAGATQRVREVCCCCWRRRSTARGSSRCCCPATRTVEGGAFWYLPPGLPLSNLGQSRPGDKKERPRCTTKPSAQSCAQYPHGYTAHYLYQYMLIHLSILLLLIPIISLPFVFSRYAPRSTAAKSLKKTLRLRASLAEHLHTASRQELTQIGVQSRLAADYLDTTASRIG</sequence>
<evidence type="ECO:0000313" key="2">
    <source>
        <dbReference type="EMBL" id="KAF1836324.1"/>
    </source>
</evidence>
<keyword evidence="1" id="KW-0472">Membrane</keyword>